<keyword evidence="1" id="KW-0732">Signal</keyword>
<organism evidence="3 4">
    <name type="scientific">Selenomonas ruminantium</name>
    <dbReference type="NCBI Taxonomy" id="971"/>
    <lineage>
        <taxon>Bacteria</taxon>
        <taxon>Bacillati</taxon>
        <taxon>Bacillota</taxon>
        <taxon>Negativicutes</taxon>
        <taxon>Selenomonadales</taxon>
        <taxon>Selenomonadaceae</taxon>
        <taxon>Selenomonas</taxon>
    </lineage>
</organism>
<feature type="signal peptide" evidence="1">
    <location>
        <begin position="1"/>
        <end position="24"/>
    </location>
</feature>
<dbReference type="EMBL" id="FNQG01000002">
    <property type="protein sequence ID" value="SDZ78081.1"/>
    <property type="molecule type" value="Genomic_DNA"/>
</dbReference>
<evidence type="ECO:0000256" key="1">
    <source>
        <dbReference type="SAM" id="SignalP"/>
    </source>
</evidence>
<dbReference type="SMART" id="SM00869">
    <property type="entry name" value="Autotransporter"/>
    <property type="match status" value="1"/>
</dbReference>
<dbReference type="Pfam" id="PF03797">
    <property type="entry name" value="Autotransporter"/>
    <property type="match status" value="1"/>
</dbReference>
<gene>
    <name evidence="3" type="ORF">SAMN05660648_00564</name>
</gene>
<dbReference type="AlphaFoldDB" id="A0A1H3VTR3"/>
<dbReference type="Proteomes" id="UP000183469">
    <property type="component" value="Unassembled WGS sequence"/>
</dbReference>
<proteinExistence type="predicted"/>
<dbReference type="InterPro" id="IPR036709">
    <property type="entry name" value="Autotransporte_beta_dom_sf"/>
</dbReference>
<evidence type="ECO:0000259" key="2">
    <source>
        <dbReference type="PROSITE" id="PS51208"/>
    </source>
</evidence>
<evidence type="ECO:0000313" key="3">
    <source>
        <dbReference type="EMBL" id="SDZ78081.1"/>
    </source>
</evidence>
<dbReference type="InterPro" id="IPR005546">
    <property type="entry name" value="Autotransporte_beta"/>
</dbReference>
<dbReference type="SUPFAM" id="SSF55486">
    <property type="entry name" value="Metalloproteases ('zincins'), catalytic domain"/>
    <property type="match status" value="1"/>
</dbReference>
<feature type="chain" id="PRO_5010292676" evidence="1">
    <location>
        <begin position="25"/>
        <end position="1199"/>
    </location>
</feature>
<dbReference type="RefSeq" id="WP_074670727.1">
    <property type="nucleotide sequence ID" value="NZ_FNQG01000002.1"/>
</dbReference>
<protein>
    <submittedName>
        <fullName evidence="3">Uncharacterized conserved protein, contains a C-terminal beta-barrel porin domain</fullName>
    </submittedName>
</protein>
<dbReference type="PROSITE" id="PS51208">
    <property type="entry name" value="AUTOTRANSPORTER"/>
    <property type="match status" value="1"/>
</dbReference>
<sequence length="1199" mass="129447">MKRKRIYALTVAVLSSLAMPLTGAAEDSPYLATAYSYYQGTPFAEFYFLREGQGIGKEKRYLVEPSLYDLSEFIRKGTVDSMSYWTDMLGPGTRQTTPWQIFVNTFGKQSAEGITLSLNSDGKIDAYASIVRQGFFLADKIQEGDDVRSLSYEEAKADTLANGIYAFGNINIGKYLGAARSGAVDGWWLDTDTVLTNNEQATDFAGTVRHELGHALGIVFNEDGENGKYVIDPYLEDQRSWTLHLVDQNGNPAKAGLPIVTSAEATDPSKSFVVDEEVTPDGKGYLYFVGDHVTEVLDGAKFFGRSALPVNGWEEQTQKGQYKFEGSHLQTAGMMSHRDYSNYTTFLEVELAVLQDLGYQFDRKAYFGRSIYGNGGTIVNNQGFFQRNAEGSDYLDNTYSVVPLGVGLHIYGSNNTVTQNANILTIGTGAVGVRVDGTGNTLIVPAGTEIHADGRRGNGLMVTYGNGHTIEQAGTITALGEGGTAVRFDFGSSSNGARDEYRGSYIRYIRTVNTDGKISAAENLSLTIDDADTYNANKDELKGALIDNYNLSGTLAGNENAIYIGKNAFVKEININEGASIQGNITSDWKHFGEAASEGCYNGVKGKEGSAAEADALKIQYKGTYNYDAYIPDLVTNLNFNTDIYYDGNIAGVDNMKVNVQSGTLTYEGNANVVNVQVAEDAALFGGTYTVNDMSSKQHADFPVDDTTGYLISSGTIGASAADKNMTINGKLVSNGNLQAYGGGEGGQIVVNGEAHIDKSTVTAYNMLPGEQNKPVLTADSIAGTITNADIAVPVTGMLNAQGKISGNTITVDTMAANNLQTTDTAVNKTYDAVMNMYNGLGEGKYQQGELRKLFSLAPETAAKALTDISSPNAVYGMTMTQTNTVTSHILSTRLAEAYAMNNIDVRVPVSNLADDKDSTVNEGLKLQAKVDLPVENNIWFKTAKNWGELKGGANYHGTTFALGYDKAVGRNWRVGGFVSYGNSSFAAGSASSTVQDTRLGVYAGYKRGPHEGYVYLNHGWLKHDLSRGITGIGTAKADYNSRILELGGEYKYDLQANKVATWHVSPYVNMQLSHLWQDGYTENGVGVLGQRVNSAGNTYFAAGLGVEFKRYLNRGSYAMRLGVKHAFSGANPRVTFGLVGGGASVFEMRGQQDKTHLVMSISGETEFKPGWSVSGDAVLARGSHDRDIMCAVTLRRMW</sequence>
<feature type="domain" description="Autotransporter" evidence="2">
    <location>
        <begin position="932"/>
        <end position="1199"/>
    </location>
</feature>
<name>A0A1H3VTR3_SELRU</name>
<reference evidence="3 4" key="1">
    <citation type="submission" date="2016-10" db="EMBL/GenBank/DDBJ databases">
        <authorList>
            <person name="de Groot N.N."/>
        </authorList>
    </citation>
    <scope>NUCLEOTIDE SEQUENCE [LARGE SCALE GENOMIC DNA]</scope>
    <source>
        <strain evidence="3 4">DSM 2872</strain>
    </source>
</reference>
<accession>A0A1H3VTR3</accession>
<dbReference type="Gene3D" id="2.40.128.130">
    <property type="entry name" value="Autotransporter beta-domain"/>
    <property type="match status" value="1"/>
</dbReference>
<dbReference type="SUPFAM" id="SSF103515">
    <property type="entry name" value="Autotransporter"/>
    <property type="match status" value="1"/>
</dbReference>
<evidence type="ECO:0000313" key="4">
    <source>
        <dbReference type="Proteomes" id="UP000183469"/>
    </source>
</evidence>